<dbReference type="Proteomes" id="UP000201458">
    <property type="component" value="Segment"/>
</dbReference>
<name>A0A160DEE7_9CAUD</name>
<protein>
    <submittedName>
        <fullName evidence="1">Uncharacterized protein</fullName>
    </submittedName>
</protein>
<organism evidence="1 2">
    <name type="scientific">Gordonia phage Smoothie</name>
    <dbReference type="NCBI Taxonomy" id="1838078"/>
    <lineage>
        <taxon>Viruses</taxon>
        <taxon>Duplodnaviria</taxon>
        <taxon>Heunggongvirae</taxon>
        <taxon>Uroviricota</taxon>
        <taxon>Caudoviricetes</taxon>
        <taxon>Smoothievirus</taxon>
        <taxon>Smoothievirus smoothie</taxon>
    </lineage>
</organism>
<dbReference type="EMBL" id="KU998244">
    <property type="protein sequence ID" value="ANA86179.1"/>
    <property type="molecule type" value="Genomic_DNA"/>
</dbReference>
<evidence type="ECO:0000313" key="2">
    <source>
        <dbReference type="Proteomes" id="UP000201458"/>
    </source>
</evidence>
<sequence>MVGGTVRQLITALMQHDMDDRVMIFNGDRMVYDNEVVVRTAEVSKQNWVKVEWRDHDAMAVDCDTVVEGPMKIVGIY</sequence>
<keyword evidence="2" id="KW-1185">Reference proteome</keyword>
<dbReference type="RefSeq" id="YP_009269136.1">
    <property type="nucleotide sequence ID" value="NC_030696.1"/>
</dbReference>
<accession>A0A160DEE7</accession>
<gene>
    <name evidence="1" type="primary">15</name>
    <name evidence="1" type="ORF">PBI_SMOOTHIE_15</name>
</gene>
<dbReference type="GeneID" id="28378479"/>
<dbReference type="KEGG" id="vg:28378479"/>
<proteinExistence type="predicted"/>
<evidence type="ECO:0000313" key="1">
    <source>
        <dbReference type="EMBL" id="ANA86179.1"/>
    </source>
</evidence>
<reference evidence="1 2" key="1">
    <citation type="submission" date="2016-03" db="EMBL/GenBank/DDBJ databases">
        <authorList>
            <person name="Montgomery M.T."/>
            <person name="Guerrero C.A."/>
            <person name="Mavrich T.N."/>
            <person name="Pope W.H."/>
            <person name="Garlena R.A."/>
            <person name="Russell D.A."/>
            <person name="Jacobs-Sera D."/>
            <person name="Hendrix R.W."/>
            <person name="Hatfull G.F."/>
        </authorList>
    </citation>
    <scope>NUCLEOTIDE SEQUENCE [LARGE SCALE GENOMIC DNA]</scope>
</reference>